<dbReference type="InterPro" id="IPR046848">
    <property type="entry name" value="E_motif"/>
</dbReference>
<dbReference type="InterPro" id="IPR046960">
    <property type="entry name" value="PPR_At4g14850-like_plant"/>
</dbReference>
<evidence type="ECO:0000313" key="3">
    <source>
        <dbReference type="EMBL" id="KAK7386939.1"/>
    </source>
</evidence>
<dbReference type="Pfam" id="PF20431">
    <property type="entry name" value="E_motif"/>
    <property type="match status" value="1"/>
</dbReference>
<dbReference type="AlphaFoldDB" id="A0AAN9XC58"/>
<dbReference type="Pfam" id="PF14432">
    <property type="entry name" value="DYW_deaminase"/>
    <property type="match status" value="1"/>
</dbReference>
<gene>
    <name evidence="3" type="ORF">VNO78_27323</name>
</gene>
<dbReference type="InterPro" id="IPR032867">
    <property type="entry name" value="DYW_dom"/>
</dbReference>
<dbReference type="PANTHER" id="PTHR47926">
    <property type="entry name" value="PENTATRICOPEPTIDE REPEAT-CONTAINING PROTEIN"/>
    <property type="match status" value="1"/>
</dbReference>
<dbReference type="GO" id="GO:0009451">
    <property type="term" value="P:RNA modification"/>
    <property type="evidence" value="ECO:0007669"/>
    <property type="project" value="InterPro"/>
</dbReference>
<protein>
    <recommendedName>
        <fullName evidence="2">DYW domain-containing protein</fullName>
    </recommendedName>
</protein>
<sequence length="162" mass="18208">MAKQVFESEGSVCSSGVYVLLSKVYASAYRWNDVGLLRKLMSDKGVTKEYGCSLIEIDGMVNEFFAGDTTHPQSQNIYKFMNEIKEKLESIRYLPDCSGAPMVDKVNDGKYNTLRLHSERLAIAFGILNSRIGVPIRVFKNLRVCNDCHKVKTVYAKLPTPS</sequence>
<comment type="similarity">
    <text evidence="1">Belongs to the PPR family. PCMP-H subfamily.</text>
</comment>
<dbReference type="InterPro" id="IPR046849">
    <property type="entry name" value="E2_motif"/>
</dbReference>
<evidence type="ECO:0000256" key="1">
    <source>
        <dbReference type="ARBA" id="ARBA00006643"/>
    </source>
</evidence>
<feature type="domain" description="DYW" evidence="2">
    <location>
        <begin position="106"/>
        <end position="157"/>
    </location>
</feature>
<dbReference type="PANTHER" id="PTHR47926:SF508">
    <property type="entry name" value="PENTATRICOPEPTIDE REPEAT-CONTAINING PROTEIN"/>
    <property type="match status" value="1"/>
</dbReference>
<accession>A0AAN9XC58</accession>
<dbReference type="EMBL" id="JAYMYS010000007">
    <property type="protein sequence ID" value="KAK7386939.1"/>
    <property type="molecule type" value="Genomic_DNA"/>
</dbReference>
<keyword evidence="4" id="KW-1185">Reference proteome</keyword>
<dbReference type="GO" id="GO:0008270">
    <property type="term" value="F:zinc ion binding"/>
    <property type="evidence" value="ECO:0007669"/>
    <property type="project" value="InterPro"/>
</dbReference>
<dbReference type="GO" id="GO:0003723">
    <property type="term" value="F:RNA binding"/>
    <property type="evidence" value="ECO:0007669"/>
    <property type="project" value="InterPro"/>
</dbReference>
<reference evidence="3 4" key="1">
    <citation type="submission" date="2024-01" db="EMBL/GenBank/DDBJ databases">
        <title>The genomes of 5 underutilized Papilionoideae crops provide insights into root nodulation and disease resistanc.</title>
        <authorList>
            <person name="Jiang F."/>
        </authorList>
    </citation>
    <scope>NUCLEOTIDE SEQUENCE [LARGE SCALE GENOMIC DNA]</scope>
    <source>
        <strain evidence="3">DUOXIRENSHENG_FW03</strain>
        <tissue evidence="3">Leaves</tissue>
    </source>
</reference>
<evidence type="ECO:0000313" key="4">
    <source>
        <dbReference type="Proteomes" id="UP001386955"/>
    </source>
</evidence>
<proteinExistence type="inferred from homology"/>
<name>A0AAN9XC58_PSOTE</name>
<comment type="caution">
    <text evidence="3">The sequence shown here is derived from an EMBL/GenBank/DDBJ whole genome shotgun (WGS) entry which is preliminary data.</text>
</comment>
<evidence type="ECO:0000259" key="2">
    <source>
        <dbReference type="Pfam" id="PF14432"/>
    </source>
</evidence>
<dbReference type="Pfam" id="PF20430">
    <property type="entry name" value="Eplus_motif"/>
    <property type="match status" value="1"/>
</dbReference>
<dbReference type="Proteomes" id="UP001386955">
    <property type="component" value="Unassembled WGS sequence"/>
</dbReference>
<organism evidence="3 4">
    <name type="scientific">Psophocarpus tetragonolobus</name>
    <name type="common">Winged bean</name>
    <name type="synonym">Dolichos tetragonolobus</name>
    <dbReference type="NCBI Taxonomy" id="3891"/>
    <lineage>
        <taxon>Eukaryota</taxon>
        <taxon>Viridiplantae</taxon>
        <taxon>Streptophyta</taxon>
        <taxon>Embryophyta</taxon>
        <taxon>Tracheophyta</taxon>
        <taxon>Spermatophyta</taxon>
        <taxon>Magnoliopsida</taxon>
        <taxon>eudicotyledons</taxon>
        <taxon>Gunneridae</taxon>
        <taxon>Pentapetalae</taxon>
        <taxon>rosids</taxon>
        <taxon>fabids</taxon>
        <taxon>Fabales</taxon>
        <taxon>Fabaceae</taxon>
        <taxon>Papilionoideae</taxon>
        <taxon>50 kb inversion clade</taxon>
        <taxon>NPAAA clade</taxon>
        <taxon>indigoferoid/millettioid clade</taxon>
        <taxon>Phaseoleae</taxon>
        <taxon>Psophocarpus</taxon>
    </lineage>
</organism>